<evidence type="ECO:0000313" key="2">
    <source>
        <dbReference type="Proteomes" id="UP000004509"/>
    </source>
</evidence>
<dbReference type="Proteomes" id="UP000004509">
    <property type="component" value="Unassembled WGS sequence"/>
</dbReference>
<dbReference type="STRING" id="596324.TREVI0001_2079"/>
<gene>
    <name evidence="1" type="ORF">TREVI0001_2079</name>
</gene>
<dbReference type="EMBL" id="ACYH01000037">
    <property type="protein sequence ID" value="EEV20330.1"/>
    <property type="molecule type" value="Genomic_DNA"/>
</dbReference>
<comment type="caution">
    <text evidence="1">The sequence shown here is derived from an EMBL/GenBank/DDBJ whole genome shotgun (WGS) entry which is preliminary data.</text>
</comment>
<accession>C8PQH5</accession>
<proteinExistence type="predicted"/>
<name>C8PQH5_9SPIR</name>
<reference evidence="1 2" key="1">
    <citation type="submission" date="2009-07" db="EMBL/GenBank/DDBJ databases">
        <authorList>
            <person name="Madupu R."/>
            <person name="Sebastian Y."/>
            <person name="Durkin A.S."/>
            <person name="Torralba M."/>
            <person name="Methe B."/>
            <person name="Sutton G.G."/>
            <person name="Strausberg R.L."/>
            <person name="Nelson K.E."/>
        </authorList>
    </citation>
    <scope>NUCLEOTIDE SEQUENCE [LARGE SCALE GENOMIC DNA]</scope>
    <source>
        <strain evidence="1 2">ATCC 35580</strain>
    </source>
</reference>
<protein>
    <submittedName>
        <fullName evidence="1">Uncharacterized protein</fullName>
    </submittedName>
</protein>
<sequence length="44" mass="5464">MKIGEKNEKFYKKYDFERIFQKLKSCSGSKIRLQWDKVLCWITF</sequence>
<evidence type="ECO:0000313" key="1">
    <source>
        <dbReference type="EMBL" id="EEV20330.1"/>
    </source>
</evidence>
<dbReference type="AlphaFoldDB" id="C8PQH5"/>
<organism evidence="1 2">
    <name type="scientific">Treponema vincentii ATCC 35580</name>
    <dbReference type="NCBI Taxonomy" id="596324"/>
    <lineage>
        <taxon>Bacteria</taxon>
        <taxon>Pseudomonadati</taxon>
        <taxon>Spirochaetota</taxon>
        <taxon>Spirochaetia</taxon>
        <taxon>Spirochaetales</taxon>
        <taxon>Treponemataceae</taxon>
        <taxon>Treponema</taxon>
    </lineage>
</organism>